<keyword evidence="2" id="KW-1185">Reference proteome</keyword>
<dbReference type="Proteomes" id="UP000828390">
    <property type="component" value="Unassembled WGS sequence"/>
</dbReference>
<evidence type="ECO:0000313" key="1">
    <source>
        <dbReference type="EMBL" id="KAH3799490.1"/>
    </source>
</evidence>
<gene>
    <name evidence="1" type="ORF">DPMN_153099</name>
</gene>
<organism evidence="1 2">
    <name type="scientific">Dreissena polymorpha</name>
    <name type="common">Zebra mussel</name>
    <name type="synonym">Mytilus polymorpha</name>
    <dbReference type="NCBI Taxonomy" id="45954"/>
    <lineage>
        <taxon>Eukaryota</taxon>
        <taxon>Metazoa</taxon>
        <taxon>Spiralia</taxon>
        <taxon>Lophotrochozoa</taxon>
        <taxon>Mollusca</taxon>
        <taxon>Bivalvia</taxon>
        <taxon>Autobranchia</taxon>
        <taxon>Heteroconchia</taxon>
        <taxon>Euheterodonta</taxon>
        <taxon>Imparidentia</taxon>
        <taxon>Neoheterodontei</taxon>
        <taxon>Myida</taxon>
        <taxon>Dreissenoidea</taxon>
        <taxon>Dreissenidae</taxon>
        <taxon>Dreissena</taxon>
    </lineage>
</organism>
<dbReference type="EMBL" id="JAIWYP010000007">
    <property type="protein sequence ID" value="KAH3799490.1"/>
    <property type="molecule type" value="Genomic_DNA"/>
</dbReference>
<accession>A0A9D4J5S2</accession>
<sequence>MAAIRRLLTLMQPFAQVKTKPVRVRLLNVMSYDWAALSSTLCRYQKNEPGIVKLRASYDAVHRTACILKDPAGDATRPDVVPAANISPARKAYLYKSVRPYVRPAYQDSICPASDADV</sequence>
<name>A0A9D4J5S2_DREPO</name>
<reference evidence="1" key="2">
    <citation type="submission" date="2020-11" db="EMBL/GenBank/DDBJ databases">
        <authorList>
            <person name="McCartney M.A."/>
            <person name="Auch B."/>
            <person name="Kono T."/>
            <person name="Mallez S."/>
            <person name="Becker A."/>
            <person name="Gohl D.M."/>
            <person name="Silverstein K.A.T."/>
            <person name="Koren S."/>
            <person name="Bechman K.B."/>
            <person name="Herman A."/>
            <person name="Abrahante J.E."/>
            <person name="Garbe J."/>
        </authorList>
    </citation>
    <scope>NUCLEOTIDE SEQUENCE</scope>
    <source>
        <strain evidence="1">Duluth1</strain>
        <tissue evidence="1">Whole animal</tissue>
    </source>
</reference>
<proteinExistence type="predicted"/>
<evidence type="ECO:0000313" key="2">
    <source>
        <dbReference type="Proteomes" id="UP000828390"/>
    </source>
</evidence>
<reference evidence="1" key="1">
    <citation type="journal article" date="2019" name="bioRxiv">
        <title>The Genome of the Zebra Mussel, Dreissena polymorpha: A Resource for Invasive Species Research.</title>
        <authorList>
            <person name="McCartney M.A."/>
            <person name="Auch B."/>
            <person name="Kono T."/>
            <person name="Mallez S."/>
            <person name="Zhang Y."/>
            <person name="Obille A."/>
            <person name="Becker A."/>
            <person name="Abrahante J.E."/>
            <person name="Garbe J."/>
            <person name="Badalamenti J.P."/>
            <person name="Herman A."/>
            <person name="Mangelson H."/>
            <person name="Liachko I."/>
            <person name="Sullivan S."/>
            <person name="Sone E.D."/>
            <person name="Koren S."/>
            <person name="Silverstein K.A.T."/>
            <person name="Beckman K.B."/>
            <person name="Gohl D.M."/>
        </authorList>
    </citation>
    <scope>NUCLEOTIDE SEQUENCE</scope>
    <source>
        <strain evidence="1">Duluth1</strain>
        <tissue evidence="1">Whole animal</tissue>
    </source>
</reference>
<comment type="caution">
    <text evidence="1">The sequence shown here is derived from an EMBL/GenBank/DDBJ whole genome shotgun (WGS) entry which is preliminary data.</text>
</comment>
<dbReference type="AlphaFoldDB" id="A0A9D4J5S2"/>
<protein>
    <submittedName>
        <fullName evidence="1">Uncharacterized protein</fullName>
    </submittedName>
</protein>